<name>A0A346XY28_9ACTN</name>
<protein>
    <submittedName>
        <fullName evidence="3">Peptidase</fullName>
    </submittedName>
</protein>
<dbReference type="KEGG" id="euz:DVS28_a2444"/>
<dbReference type="Pfam" id="PF01551">
    <property type="entry name" value="Peptidase_M23"/>
    <property type="match status" value="1"/>
</dbReference>
<dbReference type="InterPro" id="IPR016047">
    <property type="entry name" value="M23ase_b-sheet_dom"/>
</dbReference>
<dbReference type="Gene3D" id="2.70.70.10">
    <property type="entry name" value="Glucose Permease (Domain IIA)"/>
    <property type="match status" value="1"/>
</dbReference>
<keyword evidence="1" id="KW-0175">Coiled coil</keyword>
<dbReference type="CDD" id="cd12797">
    <property type="entry name" value="M23_peptidase"/>
    <property type="match status" value="1"/>
</dbReference>
<proteinExistence type="predicted"/>
<gene>
    <name evidence="3" type="ORF">DVS28_a2444</name>
</gene>
<dbReference type="PANTHER" id="PTHR21666:SF268">
    <property type="entry name" value="PEPTIDASE M23 DOMAIN-CONTAINING PROTEIN"/>
    <property type="match status" value="1"/>
</dbReference>
<evidence type="ECO:0000259" key="2">
    <source>
        <dbReference type="Pfam" id="PF01551"/>
    </source>
</evidence>
<keyword evidence="4" id="KW-1185">Reference proteome</keyword>
<dbReference type="Proteomes" id="UP000264006">
    <property type="component" value="Chromosome"/>
</dbReference>
<sequence length="271" mass="27883">MHPTAAGTWALRVLTRSASVSAVLHQVALRRQLPRSRIDTAQQVARASSIVSDQQRQHATILSGAARAAEDLQAERARLDAALLVATEEVIGARAELEEIRRVAAELAAVRAALAAADQAAEQQLIGRQAVVAGGQEAWPPVMACPLGLPNGFSSSWGAPRSGGRSHEGVDMFAARGTPVVAAGAGTVRVGRNGLGGLTVNLHDVAGNRYYYAHLDSVGVLDGQAVEAGQILGGAGTSGNAAGTPPHLHWQVHPGGGGPVDPFPLANALCR</sequence>
<accession>A0A346XY28</accession>
<dbReference type="EMBL" id="CP031165">
    <property type="protein sequence ID" value="AXV07125.1"/>
    <property type="molecule type" value="Genomic_DNA"/>
</dbReference>
<dbReference type="InterPro" id="IPR050570">
    <property type="entry name" value="Cell_wall_metabolism_enzyme"/>
</dbReference>
<feature type="domain" description="M23ase beta-sheet core" evidence="2">
    <location>
        <begin position="166"/>
        <end position="262"/>
    </location>
</feature>
<dbReference type="AlphaFoldDB" id="A0A346XY28"/>
<reference evidence="3 4" key="1">
    <citation type="submission" date="2018-09" db="EMBL/GenBank/DDBJ databases">
        <title>Complete genome sequence of Euzebya sp. DY32-46 isolated from seawater of Pacific Ocean.</title>
        <authorList>
            <person name="Xu L."/>
            <person name="Wu Y.-H."/>
            <person name="Xu X.-W."/>
        </authorList>
    </citation>
    <scope>NUCLEOTIDE SEQUENCE [LARGE SCALE GENOMIC DNA]</scope>
    <source>
        <strain evidence="3 4">DY32-46</strain>
    </source>
</reference>
<feature type="coiled-coil region" evidence="1">
    <location>
        <begin position="62"/>
        <end position="89"/>
    </location>
</feature>
<evidence type="ECO:0000313" key="3">
    <source>
        <dbReference type="EMBL" id="AXV07125.1"/>
    </source>
</evidence>
<organism evidence="3 4">
    <name type="scientific">Euzebya pacifica</name>
    <dbReference type="NCBI Taxonomy" id="1608957"/>
    <lineage>
        <taxon>Bacteria</taxon>
        <taxon>Bacillati</taxon>
        <taxon>Actinomycetota</taxon>
        <taxon>Nitriliruptoria</taxon>
        <taxon>Euzebyales</taxon>
    </lineage>
</organism>
<evidence type="ECO:0000256" key="1">
    <source>
        <dbReference type="SAM" id="Coils"/>
    </source>
</evidence>
<dbReference type="PANTHER" id="PTHR21666">
    <property type="entry name" value="PEPTIDASE-RELATED"/>
    <property type="match status" value="1"/>
</dbReference>
<dbReference type="GO" id="GO:0004222">
    <property type="term" value="F:metalloendopeptidase activity"/>
    <property type="evidence" value="ECO:0007669"/>
    <property type="project" value="TreeGrafter"/>
</dbReference>
<dbReference type="SUPFAM" id="SSF51261">
    <property type="entry name" value="Duplicated hybrid motif"/>
    <property type="match status" value="1"/>
</dbReference>
<dbReference type="InterPro" id="IPR011055">
    <property type="entry name" value="Dup_hybrid_motif"/>
</dbReference>
<evidence type="ECO:0000313" key="4">
    <source>
        <dbReference type="Proteomes" id="UP000264006"/>
    </source>
</evidence>